<dbReference type="PROSITE" id="PS50011">
    <property type="entry name" value="PROTEIN_KINASE_DOM"/>
    <property type="match status" value="1"/>
</dbReference>
<keyword evidence="3" id="KW-0067">ATP-binding</keyword>
<dbReference type="PANTHER" id="PTHR44329">
    <property type="entry name" value="SERINE/THREONINE-PROTEIN KINASE TNNI3K-RELATED"/>
    <property type="match status" value="1"/>
</dbReference>
<dbReference type="InterPro" id="IPR008266">
    <property type="entry name" value="Tyr_kinase_AS"/>
</dbReference>
<dbReference type="PANTHER" id="PTHR44329:SF298">
    <property type="entry name" value="MIXED LINEAGE KINASE DOMAIN-LIKE PROTEIN"/>
    <property type="match status" value="1"/>
</dbReference>
<evidence type="ECO:0000256" key="3">
    <source>
        <dbReference type="ARBA" id="ARBA00022840"/>
    </source>
</evidence>
<dbReference type="InterPro" id="IPR000719">
    <property type="entry name" value="Prot_kinase_dom"/>
</dbReference>
<dbReference type="GO" id="GO:0004674">
    <property type="term" value="F:protein serine/threonine kinase activity"/>
    <property type="evidence" value="ECO:0007669"/>
    <property type="project" value="TreeGrafter"/>
</dbReference>
<keyword evidence="1" id="KW-0547">Nucleotide-binding</keyword>
<evidence type="ECO:0000259" key="4">
    <source>
        <dbReference type="PROSITE" id="PS50011"/>
    </source>
</evidence>
<name>A0A6B2LF92_9EUKA</name>
<dbReference type="GO" id="GO:0005524">
    <property type="term" value="F:ATP binding"/>
    <property type="evidence" value="ECO:0007669"/>
    <property type="project" value="UniProtKB-KW"/>
</dbReference>
<dbReference type="EMBL" id="GIBP01006591">
    <property type="protein sequence ID" value="NDV35560.1"/>
    <property type="molecule type" value="Transcribed_RNA"/>
</dbReference>
<dbReference type="AlphaFoldDB" id="A0A6B2LF92"/>
<keyword evidence="2" id="KW-0418">Kinase</keyword>
<evidence type="ECO:0000256" key="2">
    <source>
        <dbReference type="ARBA" id="ARBA00022777"/>
    </source>
</evidence>
<feature type="domain" description="Protein kinase" evidence="4">
    <location>
        <begin position="1"/>
        <end position="209"/>
    </location>
</feature>
<reference evidence="5" key="1">
    <citation type="journal article" date="2020" name="J. Eukaryot. Microbiol.">
        <title>De novo Sequencing, Assembly and Annotation of the Transcriptome for the Free-Living Testate Amoeba Arcella intermedia.</title>
        <authorList>
            <person name="Ribeiro G.M."/>
            <person name="Porfirio-Sousa A.L."/>
            <person name="Maurer-Alcala X.X."/>
            <person name="Katz L.A."/>
            <person name="Lahr D.J.G."/>
        </authorList>
    </citation>
    <scope>NUCLEOTIDE SEQUENCE</scope>
</reference>
<sequence>MSSLRHPNVILYMGVCIDTNFKIIVMEYMEKGSLNDLLRKEPFTLGKMFKIAKEIALGMNYLHGEGILHRDLTSKNILLSSHMQAKVADFGLSKIKLAESQNVSFTMGSIAWMAPEVIENASNFTRASDVYSYGIILWEMCTGEDPCPRDIQPVHFAKLVLESGYRPEIPPTVSPKWKALIETCWDTLPKSRPSFEQILIRLEKMHTNFSPKQLSREIFLPAPVQRNNSPNTDQQINSEYGVMLGEDED</sequence>
<accession>A0A6B2LF92</accession>
<proteinExistence type="predicted"/>
<evidence type="ECO:0000313" key="5">
    <source>
        <dbReference type="EMBL" id="NDV35560.1"/>
    </source>
</evidence>
<organism evidence="5">
    <name type="scientific">Arcella intermedia</name>
    <dbReference type="NCBI Taxonomy" id="1963864"/>
    <lineage>
        <taxon>Eukaryota</taxon>
        <taxon>Amoebozoa</taxon>
        <taxon>Tubulinea</taxon>
        <taxon>Elardia</taxon>
        <taxon>Arcellinida</taxon>
        <taxon>Sphaerothecina</taxon>
        <taxon>Arcellidae</taxon>
        <taxon>Arcella</taxon>
    </lineage>
</organism>
<dbReference type="CDD" id="cd13999">
    <property type="entry name" value="STKc_MAP3K-like"/>
    <property type="match status" value="1"/>
</dbReference>
<dbReference type="PRINTS" id="PR00109">
    <property type="entry name" value="TYRKINASE"/>
</dbReference>
<dbReference type="InterPro" id="IPR011009">
    <property type="entry name" value="Kinase-like_dom_sf"/>
</dbReference>
<protein>
    <recommendedName>
        <fullName evidence="4">Protein kinase domain-containing protein</fullName>
    </recommendedName>
</protein>
<dbReference type="Pfam" id="PF07714">
    <property type="entry name" value="PK_Tyr_Ser-Thr"/>
    <property type="match status" value="1"/>
</dbReference>
<evidence type="ECO:0000256" key="1">
    <source>
        <dbReference type="ARBA" id="ARBA00022741"/>
    </source>
</evidence>
<keyword evidence="2" id="KW-0808">Transferase</keyword>
<dbReference type="PIRSF" id="PIRSF000654">
    <property type="entry name" value="Integrin-linked_kinase"/>
    <property type="match status" value="1"/>
</dbReference>
<dbReference type="InterPro" id="IPR051681">
    <property type="entry name" value="Ser/Thr_Kinases-Pseudokinases"/>
</dbReference>
<dbReference type="PROSITE" id="PS00109">
    <property type="entry name" value="PROTEIN_KINASE_TYR"/>
    <property type="match status" value="1"/>
</dbReference>
<dbReference type="InterPro" id="IPR001245">
    <property type="entry name" value="Ser-Thr/Tyr_kinase_cat_dom"/>
</dbReference>
<dbReference type="Gene3D" id="1.10.510.10">
    <property type="entry name" value="Transferase(Phosphotransferase) domain 1"/>
    <property type="match status" value="1"/>
</dbReference>
<dbReference type="SUPFAM" id="SSF56112">
    <property type="entry name" value="Protein kinase-like (PK-like)"/>
    <property type="match status" value="1"/>
</dbReference>